<name>A0A852ZLN8_9ACTN</name>
<organism evidence="9 10">
    <name type="scientific">Allostreptomyces psammosilenae</name>
    <dbReference type="NCBI Taxonomy" id="1892865"/>
    <lineage>
        <taxon>Bacteria</taxon>
        <taxon>Bacillati</taxon>
        <taxon>Actinomycetota</taxon>
        <taxon>Actinomycetes</taxon>
        <taxon>Kitasatosporales</taxon>
        <taxon>Streptomycetaceae</taxon>
        <taxon>Allostreptomyces</taxon>
    </lineage>
</organism>
<protein>
    <submittedName>
        <fullName evidence="9">Membrane protein DedA with SNARE-associated domain</fullName>
    </submittedName>
</protein>
<reference evidence="9 10" key="1">
    <citation type="submission" date="2020-07" db="EMBL/GenBank/DDBJ databases">
        <title>Sequencing the genomes of 1000 actinobacteria strains.</title>
        <authorList>
            <person name="Klenk H.-P."/>
        </authorList>
    </citation>
    <scope>NUCLEOTIDE SEQUENCE [LARGE SCALE GENOMIC DNA]</scope>
    <source>
        <strain evidence="9 10">DSM 42178</strain>
    </source>
</reference>
<comment type="caution">
    <text evidence="9">The sequence shown here is derived from an EMBL/GenBank/DDBJ whole genome shotgun (WGS) entry which is preliminary data.</text>
</comment>
<gene>
    <name evidence="9" type="ORF">FHU37_000252</name>
</gene>
<keyword evidence="6 7" id="KW-0472">Membrane</keyword>
<comment type="subcellular location">
    <subcellularLocation>
        <location evidence="1">Cell membrane</location>
        <topology evidence="1">Multi-pass membrane protein</topology>
    </subcellularLocation>
</comment>
<feature type="transmembrane region" description="Helical" evidence="7">
    <location>
        <begin position="109"/>
        <end position="130"/>
    </location>
</feature>
<dbReference type="Proteomes" id="UP000567795">
    <property type="component" value="Unassembled WGS sequence"/>
</dbReference>
<evidence type="ECO:0000256" key="5">
    <source>
        <dbReference type="ARBA" id="ARBA00022989"/>
    </source>
</evidence>
<evidence type="ECO:0000256" key="7">
    <source>
        <dbReference type="SAM" id="Phobius"/>
    </source>
</evidence>
<evidence type="ECO:0000256" key="6">
    <source>
        <dbReference type="ARBA" id="ARBA00023136"/>
    </source>
</evidence>
<accession>A0A852ZLN8</accession>
<feature type="transmembrane region" description="Helical" evidence="7">
    <location>
        <begin position="137"/>
        <end position="155"/>
    </location>
</feature>
<evidence type="ECO:0000256" key="4">
    <source>
        <dbReference type="ARBA" id="ARBA00022692"/>
    </source>
</evidence>
<evidence type="ECO:0000256" key="2">
    <source>
        <dbReference type="ARBA" id="ARBA00010792"/>
    </source>
</evidence>
<comment type="similarity">
    <text evidence="2">Belongs to the DedA family.</text>
</comment>
<dbReference type="InterPro" id="IPR051311">
    <property type="entry name" value="DedA_domain"/>
</dbReference>
<dbReference type="Pfam" id="PF09335">
    <property type="entry name" value="VTT_dom"/>
    <property type="match status" value="1"/>
</dbReference>
<keyword evidence="5 7" id="KW-1133">Transmembrane helix</keyword>
<feature type="transmembrane region" description="Helical" evidence="7">
    <location>
        <begin position="53"/>
        <end position="74"/>
    </location>
</feature>
<keyword evidence="4 7" id="KW-0812">Transmembrane</keyword>
<proteinExistence type="inferred from homology"/>
<dbReference type="PANTHER" id="PTHR42709:SF6">
    <property type="entry name" value="UNDECAPRENYL PHOSPHATE TRANSPORTER A"/>
    <property type="match status" value="1"/>
</dbReference>
<feature type="transmembrane region" description="Helical" evidence="7">
    <location>
        <begin position="20"/>
        <end position="46"/>
    </location>
</feature>
<evidence type="ECO:0000256" key="1">
    <source>
        <dbReference type="ARBA" id="ARBA00004651"/>
    </source>
</evidence>
<keyword evidence="10" id="KW-1185">Reference proteome</keyword>
<feature type="domain" description="VTT" evidence="8">
    <location>
        <begin position="33"/>
        <end position="156"/>
    </location>
</feature>
<dbReference type="RefSeq" id="WP_218903902.1">
    <property type="nucleotide sequence ID" value="NZ_JACBZD010000001.1"/>
</dbReference>
<evidence type="ECO:0000313" key="10">
    <source>
        <dbReference type="Proteomes" id="UP000567795"/>
    </source>
</evidence>
<feature type="transmembrane region" description="Helical" evidence="7">
    <location>
        <begin position="167"/>
        <end position="188"/>
    </location>
</feature>
<dbReference type="InterPro" id="IPR032816">
    <property type="entry name" value="VTT_dom"/>
</dbReference>
<evidence type="ECO:0000313" key="9">
    <source>
        <dbReference type="EMBL" id="NYI03309.1"/>
    </source>
</evidence>
<sequence>MNAAADLLTEAETASYPLLALAVLIGSIVPVIPTGPVLSAASALALHTPGRSILLVLAVAVLAAMAGDLTTYAVCRYGGRGAARWIRRGETEDQLDRARRRLGTRGDHVIVVGRLVPGGRIPVLLAAGLIAYPWPRLLLADLVGCVAWAMTYALMGLLGGSLFTRPWVGALAATVGVLAVTGLVQLAVRLAGRWRERRTEP</sequence>
<dbReference type="EMBL" id="JACBZD010000001">
    <property type="protein sequence ID" value="NYI03309.1"/>
    <property type="molecule type" value="Genomic_DNA"/>
</dbReference>
<dbReference type="GO" id="GO:0005886">
    <property type="term" value="C:plasma membrane"/>
    <property type="evidence" value="ECO:0007669"/>
    <property type="project" value="UniProtKB-SubCell"/>
</dbReference>
<keyword evidence="3" id="KW-1003">Cell membrane</keyword>
<evidence type="ECO:0000256" key="3">
    <source>
        <dbReference type="ARBA" id="ARBA00022475"/>
    </source>
</evidence>
<evidence type="ECO:0000259" key="8">
    <source>
        <dbReference type="Pfam" id="PF09335"/>
    </source>
</evidence>
<dbReference type="AlphaFoldDB" id="A0A852ZLN8"/>
<dbReference type="PANTHER" id="PTHR42709">
    <property type="entry name" value="ALKALINE PHOSPHATASE LIKE PROTEIN"/>
    <property type="match status" value="1"/>
</dbReference>